<proteinExistence type="predicted"/>
<sequence length="132" mass="15243">MRKSLNFSLKRLSRIEKPLSFDSQNPQKLSDFTLIAIPKCSVGCFYSERGSEWTRSSWIVFINIHELWFFSLCAHKQTKAELKQTADPPSTSARLCSGLLQLPAERRMFDALDDIQPQQMAFRGKYCFLNDS</sequence>
<accession>A0AAV1HIZ6</accession>
<dbReference type="Proteomes" id="UP001178508">
    <property type="component" value="Chromosome 23"/>
</dbReference>
<keyword evidence="2" id="KW-1185">Reference proteome</keyword>
<gene>
    <name evidence="1" type="ORF">XNOV1_A031791</name>
</gene>
<dbReference type="EMBL" id="OY660886">
    <property type="protein sequence ID" value="CAJ1085783.1"/>
    <property type="molecule type" value="Genomic_DNA"/>
</dbReference>
<name>A0AAV1HIZ6_XYRNO</name>
<dbReference type="AlphaFoldDB" id="A0AAV1HIZ6"/>
<evidence type="ECO:0000313" key="2">
    <source>
        <dbReference type="Proteomes" id="UP001178508"/>
    </source>
</evidence>
<reference evidence="1" key="1">
    <citation type="submission" date="2023-08" db="EMBL/GenBank/DDBJ databases">
        <authorList>
            <person name="Alioto T."/>
            <person name="Alioto T."/>
            <person name="Gomez Garrido J."/>
        </authorList>
    </citation>
    <scope>NUCLEOTIDE SEQUENCE</scope>
</reference>
<evidence type="ECO:0000313" key="1">
    <source>
        <dbReference type="EMBL" id="CAJ1085783.1"/>
    </source>
</evidence>
<protein>
    <submittedName>
        <fullName evidence="1">Uncharacterized protein</fullName>
    </submittedName>
</protein>
<organism evidence="1 2">
    <name type="scientific">Xyrichtys novacula</name>
    <name type="common">Pearly razorfish</name>
    <name type="synonym">Hemipteronotus novacula</name>
    <dbReference type="NCBI Taxonomy" id="13765"/>
    <lineage>
        <taxon>Eukaryota</taxon>
        <taxon>Metazoa</taxon>
        <taxon>Chordata</taxon>
        <taxon>Craniata</taxon>
        <taxon>Vertebrata</taxon>
        <taxon>Euteleostomi</taxon>
        <taxon>Actinopterygii</taxon>
        <taxon>Neopterygii</taxon>
        <taxon>Teleostei</taxon>
        <taxon>Neoteleostei</taxon>
        <taxon>Acanthomorphata</taxon>
        <taxon>Eupercaria</taxon>
        <taxon>Labriformes</taxon>
        <taxon>Labridae</taxon>
        <taxon>Xyrichtys</taxon>
    </lineage>
</organism>